<name>A0A643F925_IDEDE</name>
<dbReference type="Gene3D" id="1.20.1600.10">
    <property type="entry name" value="Outer membrane efflux proteins (OEP)"/>
    <property type="match status" value="1"/>
</dbReference>
<evidence type="ECO:0000313" key="1">
    <source>
        <dbReference type="EMBL" id="KAB0577790.1"/>
    </source>
</evidence>
<dbReference type="PANTHER" id="PTHR30203">
    <property type="entry name" value="OUTER MEMBRANE CATION EFFLUX PROTEIN"/>
    <property type="match status" value="1"/>
</dbReference>
<dbReference type="Proteomes" id="UP000430120">
    <property type="component" value="Unassembled WGS sequence"/>
</dbReference>
<accession>A0A643F925</accession>
<organism evidence="1 2">
    <name type="scientific">Ideonella dechloratans</name>
    <dbReference type="NCBI Taxonomy" id="36863"/>
    <lineage>
        <taxon>Bacteria</taxon>
        <taxon>Pseudomonadati</taxon>
        <taxon>Pseudomonadota</taxon>
        <taxon>Betaproteobacteria</taxon>
        <taxon>Burkholderiales</taxon>
        <taxon>Sphaerotilaceae</taxon>
        <taxon>Ideonella</taxon>
    </lineage>
</organism>
<dbReference type="OrthoDB" id="8554634at2"/>
<dbReference type="SUPFAM" id="SSF56954">
    <property type="entry name" value="Outer membrane efflux proteins (OEP)"/>
    <property type="match status" value="1"/>
</dbReference>
<dbReference type="InterPro" id="IPR010131">
    <property type="entry name" value="MdtP/NodT-like"/>
</dbReference>
<sequence>MSLSALSLAVLAGCASFSGNGGMDDVSRLTQASLGQRPQAHGADTSPEAVQARVRELLARPLGADQAVELALIQQPGLQARFDELAQAEAERVSAGRLPNPAISLGRLAGGGLLEVDRSLTIDLLGWLAWPARDGVAERQWRSVQWQAAVAAVGQGLAARQAWVDAVAAQQQWVLQQRLQAVADTAAELAQAMAKAGNVPALTQLREQAFQTETRLQGAQARQDALAARERLVRALGLDADAARLSLPEHLPALPDQPRSLSEAEQAAIDQRLDVQMARHAAEATAQDLGLTRATSWVNVLEAGVQDKHARGEPTQRGAELTLELPLFDFGSTRRTGAEARYRQALHRTAQVALEARSEVREAYAAYRSAYDAAQVHSRELLPLRQKISDEMLLRYNGMLIGVNELLDDARSRAMAAGQALAAQRAFWLADARLQAALAGVPARATDAADLAATLLNDAPASAAAGH</sequence>
<dbReference type="EMBL" id="VZPB01000044">
    <property type="protein sequence ID" value="KAB0577790.1"/>
    <property type="molecule type" value="Genomic_DNA"/>
</dbReference>
<comment type="caution">
    <text evidence="1">The sequence shown here is derived from an EMBL/GenBank/DDBJ whole genome shotgun (WGS) entry which is preliminary data.</text>
</comment>
<dbReference type="GO" id="GO:0015562">
    <property type="term" value="F:efflux transmembrane transporter activity"/>
    <property type="evidence" value="ECO:0007669"/>
    <property type="project" value="InterPro"/>
</dbReference>
<protein>
    <submittedName>
        <fullName evidence="1">TolC family protein</fullName>
    </submittedName>
</protein>
<reference evidence="1 2" key="1">
    <citation type="submission" date="2019-09" db="EMBL/GenBank/DDBJ databases">
        <title>Draft genome sequences of 48 bacterial type strains from the CCUG.</title>
        <authorList>
            <person name="Tunovic T."/>
            <person name="Pineiro-Iglesias B."/>
            <person name="Unosson C."/>
            <person name="Inganas E."/>
            <person name="Ohlen M."/>
            <person name="Cardew S."/>
            <person name="Jensie-Markopoulos S."/>
            <person name="Salva-Serra F."/>
            <person name="Jaen-Luchoro D."/>
            <person name="Karlsson R."/>
            <person name="Svensson-Stadler L."/>
            <person name="Chun J."/>
            <person name="Moore E."/>
        </authorList>
    </citation>
    <scope>NUCLEOTIDE SEQUENCE [LARGE SCALE GENOMIC DNA]</scope>
    <source>
        <strain evidence="1 2">CCUG 30977</strain>
    </source>
</reference>
<dbReference type="AlphaFoldDB" id="A0A643F925"/>
<proteinExistence type="predicted"/>
<dbReference type="PANTHER" id="PTHR30203:SF24">
    <property type="entry name" value="BLR4935 PROTEIN"/>
    <property type="match status" value="1"/>
</dbReference>
<gene>
    <name evidence="1" type="ORF">F7Q92_15980</name>
</gene>
<keyword evidence="2" id="KW-1185">Reference proteome</keyword>
<evidence type="ECO:0000313" key="2">
    <source>
        <dbReference type="Proteomes" id="UP000430120"/>
    </source>
</evidence>